<name>A0AA38HNY1_9CUCU</name>
<sequence>MSFGAPPGPRLAGLDWRRAVARVPTCAWPPRLELPGVGRADTSAVWRQVRIGAARPADGGFRGRVWRARDLLDAFRRKRTLVGRRELIILGRCSRD</sequence>
<organism evidence="1 2">
    <name type="scientific">Zophobas morio</name>
    <dbReference type="NCBI Taxonomy" id="2755281"/>
    <lineage>
        <taxon>Eukaryota</taxon>
        <taxon>Metazoa</taxon>
        <taxon>Ecdysozoa</taxon>
        <taxon>Arthropoda</taxon>
        <taxon>Hexapoda</taxon>
        <taxon>Insecta</taxon>
        <taxon>Pterygota</taxon>
        <taxon>Neoptera</taxon>
        <taxon>Endopterygota</taxon>
        <taxon>Coleoptera</taxon>
        <taxon>Polyphaga</taxon>
        <taxon>Cucujiformia</taxon>
        <taxon>Tenebrionidae</taxon>
        <taxon>Zophobas</taxon>
    </lineage>
</organism>
<keyword evidence="2" id="KW-1185">Reference proteome</keyword>
<dbReference type="Proteomes" id="UP001168821">
    <property type="component" value="Unassembled WGS sequence"/>
</dbReference>
<gene>
    <name evidence="1" type="ORF">Zmor_027825</name>
</gene>
<dbReference type="AlphaFoldDB" id="A0AA38HNY1"/>
<accession>A0AA38HNY1</accession>
<protein>
    <submittedName>
        <fullName evidence="1">Uncharacterized protein</fullName>
    </submittedName>
</protein>
<proteinExistence type="predicted"/>
<reference evidence="1" key="1">
    <citation type="journal article" date="2023" name="G3 (Bethesda)">
        <title>Whole genome assemblies of Zophobas morio and Tenebrio molitor.</title>
        <authorList>
            <person name="Kaur S."/>
            <person name="Stinson S.A."/>
            <person name="diCenzo G.C."/>
        </authorList>
    </citation>
    <scope>NUCLEOTIDE SEQUENCE</scope>
    <source>
        <strain evidence="1">QUZm001</strain>
    </source>
</reference>
<comment type="caution">
    <text evidence="1">The sequence shown here is derived from an EMBL/GenBank/DDBJ whole genome shotgun (WGS) entry which is preliminary data.</text>
</comment>
<dbReference type="EMBL" id="JALNTZ010000009">
    <property type="protein sequence ID" value="KAJ3641313.1"/>
    <property type="molecule type" value="Genomic_DNA"/>
</dbReference>
<evidence type="ECO:0000313" key="1">
    <source>
        <dbReference type="EMBL" id="KAJ3641313.1"/>
    </source>
</evidence>
<evidence type="ECO:0000313" key="2">
    <source>
        <dbReference type="Proteomes" id="UP001168821"/>
    </source>
</evidence>